<name>A0A1Z1MCN8_9FLOR</name>
<organism evidence="1">
    <name type="scientific">Alsidium seaforthii</name>
    <dbReference type="NCBI Taxonomy" id="2007182"/>
    <lineage>
        <taxon>Eukaryota</taxon>
        <taxon>Rhodophyta</taxon>
        <taxon>Florideophyceae</taxon>
        <taxon>Rhodymeniophycidae</taxon>
        <taxon>Ceramiales</taxon>
        <taxon>Rhodomelaceae</taxon>
        <taxon>Polysiphonioideae</taxon>
        <taxon>Alsidium</taxon>
    </lineage>
</organism>
<keyword evidence="1" id="KW-0934">Plastid</keyword>
<gene>
    <name evidence="1" type="primary">orf37</name>
</gene>
<accession>A0A1Z1MCN8</accession>
<keyword evidence="1" id="KW-0150">Chloroplast</keyword>
<sequence length="37" mass="4247">MLFLGLVRDASQDLILVTIIITRSSFICKDFFEKISL</sequence>
<geneLocation type="chloroplast" evidence="1"/>
<reference evidence="1" key="1">
    <citation type="journal article" date="2017" name="J. Phycol.">
        <title>Analysis of chloroplast genomes and a supermatrix inform reclassification of the Rhodomelaceae (Rhodophyta).</title>
        <authorList>
            <person name="Diaz-Tapia P."/>
            <person name="Maggs C.A."/>
            <person name="West J.A."/>
            <person name="Verbruggen H."/>
        </authorList>
    </citation>
    <scope>NUCLEOTIDE SEQUENCE</scope>
    <source>
        <strain evidence="1">PD644</strain>
    </source>
</reference>
<dbReference type="GeneID" id="33357059"/>
<evidence type="ECO:0000313" key="1">
    <source>
        <dbReference type="EMBL" id="ARW63857.1"/>
    </source>
</evidence>
<protein>
    <submittedName>
        <fullName evidence="1">Uncharacterized protein</fullName>
    </submittedName>
</protein>
<proteinExistence type="predicted"/>
<dbReference type="AlphaFoldDB" id="A0A1Z1MCN8"/>
<dbReference type="RefSeq" id="YP_009395089.1">
    <property type="nucleotide sequence ID" value="NC_035276.1"/>
</dbReference>
<dbReference type="EMBL" id="MF101430">
    <property type="protein sequence ID" value="ARW63857.1"/>
    <property type="molecule type" value="Genomic_DNA"/>
</dbReference>